<evidence type="ECO:0000313" key="4">
    <source>
        <dbReference type="EMBL" id="CAB5240047.1"/>
    </source>
</evidence>
<dbReference type="InterPro" id="IPR046348">
    <property type="entry name" value="SIS_dom_sf"/>
</dbReference>
<dbReference type="InterPro" id="IPR001672">
    <property type="entry name" value="G6P_Isomerase"/>
</dbReference>
<organism evidence="4">
    <name type="scientific">freshwater metagenome</name>
    <dbReference type="NCBI Taxonomy" id="449393"/>
    <lineage>
        <taxon>unclassified sequences</taxon>
        <taxon>metagenomes</taxon>
        <taxon>ecological metagenomes</taxon>
    </lineage>
</organism>
<name>A0A6J7XW95_9ZZZZ</name>
<keyword evidence="1" id="KW-0312">Gluconeogenesis</keyword>
<dbReference type="Pfam" id="PF00342">
    <property type="entry name" value="PGI"/>
    <property type="match status" value="1"/>
</dbReference>
<accession>A0A6J7XW95</accession>
<evidence type="ECO:0000256" key="3">
    <source>
        <dbReference type="ARBA" id="ARBA00023235"/>
    </source>
</evidence>
<proteinExistence type="predicted"/>
<dbReference type="GO" id="GO:0048029">
    <property type="term" value="F:monosaccharide binding"/>
    <property type="evidence" value="ECO:0007669"/>
    <property type="project" value="TreeGrafter"/>
</dbReference>
<keyword evidence="3" id="KW-0413">Isomerase</keyword>
<dbReference type="AlphaFoldDB" id="A0A6J7XW95"/>
<dbReference type="PANTHER" id="PTHR11469:SF1">
    <property type="entry name" value="GLUCOSE-6-PHOSPHATE ISOMERASE"/>
    <property type="match status" value="1"/>
</dbReference>
<dbReference type="GO" id="GO:0051156">
    <property type="term" value="P:glucose 6-phosphate metabolic process"/>
    <property type="evidence" value="ECO:0007669"/>
    <property type="project" value="TreeGrafter"/>
</dbReference>
<dbReference type="SUPFAM" id="SSF53697">
    <property type="entry name" value="SIS domain"/>
    <property type="match status" value="1"/>
</dbReference>
<dbReference type="PANTHER" id="PTHR11469">
    <property type="entry name" value="GLUCOSE-6-PHOSPHATE ISOMERASE"/>
    <property type="match status" value="1"/>
</dbReference>
<reference evidence="4" key="1">
    <citation type="submission" date="2020-05" db="EMBL/GenBank/DDBJ databases">
        <authorList>
            <person name="Chiriac C."/>
            <person name="Salcher M."/>
            <person name="Ghai R."/>
            <person name="Kavagutti S V."/>
        </authorList>
    </citation>
    <scope>NUCLEOTIDE SEQUENCE</scope>
</reference>
<dbReference type="PRINTS" id="PR00662">
    <property type="entry name" value="G6PISOMERASE"/>
</dbReference>
<dbReference type="GO" id="GO:0005829">
    <property type="term" value="C:cytosol"/>
    <property type="evidence" value="ECO:0007669"/>
    <property type="project" value="TreeGrafter"/>
</dbReference>
<dbReference type="GO" id="GO:0097367">
    <property type="term" value="F:carbohydrate derivative binding"/>
    <property type="evidence" value="ECO:0007669"/>
    <property type="project" value="InterPro"/>
</dbReference>
<dbReference type="GO" id="GO:0006094">
    <property type="term" value="P:gluconeogenesis"/>
    <property type="evidence" value="ECO:0007669"/>
    <property type="project" value="UniProtKB-KW"/>
</dbReference>
<protein>
    <submittedName>
        <fullName evidence="4">Unannotated protein</fullName>
    </submittedName>
</protein>
<evidence type="ECO:0000256" key="1">
    <source>
        <dbReference type="ARBA" id="ARBA00022432"/>
    </source>
</evidence>
<keyword evidence="2" id="KW-0324">Glycolysis</keyword>
<dbReference type="GO" id="GO:0006096">
    <property type="term" value="P:glycolytic process"/>
    <property type="evidence" value="ECO:0007669"/>
    <property type="project" value="UniProtKB-KW"/>
</dbReference>
<sequence length="511" mass="55051">MITLSGKRLKDIDRNSELYALLTRAHQGLVEKNAATWGAQAAQEAAIRLNWVDFPETSRDLLPVLDALSAKFRNLSQVILCGMGGSSLGPQVIAQTFGRELFVLDSTDPQYISNALSGNLNETLVIISSKSGSTIETASFKTLFESQFSSAGLAPQDHMVIVTDPDSPLDKKVRADKYTVVNADPHVGGRFSVLGAFGLTPAALIGIDTSILIDSASETKEQILRQPSLVLDCAYEIITESKQYLSFTDAGAAMPGLSDWIEQLVAESTGKESVGRLPVVIEGPNSFVDGEALAISFAGESDLVVSGDLGSQFIYWEWVTALVGAGLAIDPFNQPNVQEAKEQTGALLTQWGGSIPKEVPSLTSSALEFFGGTGTPIEIIREFMSGLKNNGYIGIMAYLDRLNDSAIAASREILAQRVHRPVTFGWGPRFLHSTGQFHKGGQPNGIFLQVTGAIDKDIEIPEQSFTFNTLITAQALGDGNALLTRGLPVLRIHLRDRTEGISELLELLKQI</sequence>
<dbReference type="PROSITE" id="PS51463">
    <property type="entry name" value="P_GLUCOSE_ISOMERASE_3"/>
    <property type="match status" value="1"/>
</dbReference>
<evidence type="ECO:0000256" key="2">
    <source>
        <dbReference type="ARBA" id="ARBA00023152"/>
    </source>
</evidence>
<dbReference type="Gene3D" id="3.40.50.10490">
    <property type="entry name" value="Glucose-6-phosphate isomerase like protein, domain 1"/>
    <property type="match status" value="1"/>
</dbReference>
<dbReference type="EMBL" id="CAFBSG010000007">
    <property type="protein sequence ID" value="CAB5240047.1"/>
    <property type="molecule type" value="Genomic_DNA"/>
</dbReference>
<dbReference type="GO" id="GO:0004347">
    <property type="term" value="F:glucose-6-phosphate isomerase activity"/>
    <property type="evidence" value="ECO:0007669"/>
    <property type="project" value="InterPro"/>
</dbReference>
<gene>
    <name evidence="4" type="ORF">UFOPK3554_00624</name>
</gene>